<feature type="compositionally biased region" description="Polar residues" evidence="1">
    <location>
        <begin position="1"/>
        <end position="12"/>
    </location>
</feature>
<accession>A0A0E9SZN7</accession>
<evidence type="ECO:0000256" key="1">
    <source>
        <dbReference type="SAM" id="MobiDB-lite"/>
    </source>
</evidence>
<sequence>MFTKSTSHSSHSCVAHSETENTMPLF</sequence>
<reference evidence="2" key="2">
    <citation type="journal article" date="2015" name="Fish Shellfish Immunol.">
        <title>Early steps in the European eel (Anguilla anguilla)-Vibrio vulnificus interaction in the gills: Role of the RtxA13 toxin.</title>
        <authorList>
            <person name="Callol A."/>
            <person name="Pajuelo D."/>
            <person name="Ebbesson L."/>
            <person name="Teles M."/>
            <person name="MacKenzie S."/>
            <person name="Amaro C."/>
        </authorList>
    </citation>
    <scope>NUCLEOTIDE SEQUENCE</scope>
</reference>
<dbReference type="EMBL" id="GBXM01062422">
    <property type="protein sequence ID" value="JAH46155.1"/>
    <property type="molecule type" value="Transcribed_RNA"/>
</dbReference>
<proteinExistence type="predicted"/>
<feature type="region of interest" description="Disordered" evidence="1">
    <location>
        <begin position="1"/>
        <end position="26"/>
    </location>
</feature>
<organism evidence="2">
    <name type="scientific">Anguilla anguilla</name>
    <name type="common">European freshwater eel</name>
    <name type="synonym">Muraena anguilla</name>
    <dbReference type="NCBI Taxonomy" id="7936"/>
    <lineage>
        <taxon>Eukaryota</taxon>
        <taxon>Metazoa</taxon>
        <taxon>Chordata</taxon>
        <taxon>Craniata</taxon>
        <taxon>Vertebrata</taxon>
        <taxon>Euteleostomi</taxon>
        <taxon>Actinopterygii</taxon>
        <taxon>Neopterygii</taxon>
        <taxon>Teleostei</taxon>
        <taxon>Anguilliformes</taxon>
        <taxon>Anguillidae</taxon>
        <taxon>Anguilla</taxon>
    </lineage>
</organism>
<evidence type="ECO:0000313" key="2">
    <source>
        <dbReference type="EMBL" id="JAH46155.1"/>
    </source>
</evidence>
<dbReference type="AlphaFoldDB" id="A0A0E9SZN7"/>
<name>A0A0E9SZN7_ANGAN</name>
<protein>
    <submittedName>
        <fullName evidence="2">Uncharacterized protein</fullName>
    </submittedName>
</protein>
<reference evidence="2" key="1">
    <citation type="submission" date="2014-11" db="EMBL/GenBank/DDBJ databases">
        <authorList>
            <person name="Amaro Gonzalez C."/>
        </authorList>
    </citation>
    <scope>NUCLEOTIDE SEQUENCE</scope>
</reference>